<dbReference type="NCBIfam" id="TIGR01525">
    <property type="entry name" value="ATPase-IB_hvy"/>
    <property type="match status" value="1"/>
</dbReference>
<evidence type="ECO:0000256" key="10">
    <source>
        <dbReference type="ARBA" id="ARBA00022842"/>
    </source>
</evidence>
<feature type="transmembrane region" description="Helical" evidence="15">
    <location>
        <begin position="279"/>
        <end position="301"/>
    </location>
</feature>
<dbReference type="SFLD" id="SFLDS00003">
    <property type="entry name" value="Haloacid_Dehalogenase"/>
    <property type="match status" value="1"/>
</dbReference>
<evidence type="ECO:0000313" key="19">
    <source>
        <dbReference type="Proteomes" id="UP000221024"/>
    </source>
</evidence>
<dbReference type="SFLD" id="SFLDF00027">
    <property type="entry name" value="p-type_atpase"/>
    <property type="match status" value="1"/>
</dbReference>
<dbReference type="EMBL" id="PDEP01000015">
    <property type="protein sequence ID" value="PEN05224.1"/>
    <property type="molecule type" value="Genomic_DNA"/>
</dbReference>
<feature type="transmembrane region" description="Helical" evidence="15">
    <location>
        <begin position="68"/>
        <end position="86"/>
    </location>
</feature>
<proteinExistence type="inferred from homology"/>
<dbReference type="SFLD" id="SFLDG00002">
    <property type="entry name" value="C1.7:_P-type_atpase_like"/>
    <property type="match status" value="1"/>
</dbReference>
<dbReference type="SUPFAM" id="SSF56784">
    <property type="entry name" value="HAD-like"/>
    <property type="match status" value="1"/>
</dbReference>
<dbReference type="AlphaFoldDB" id="A0A2H3NIG5"/>
<dbReference type="Gene3D" id="2.70.150.10">
    <property type="entry name" value="Calcium-transporting ATPase, cytoplasmic transduction domain A"/>
    <property type="match status" value="1"/>
</dbReference>
<dbReference type="InterPro" id="IPR023214">
    <property type="entry name" value="HAD_sf"/>
</dbReference>
<gene>
    <name evidence="18" type="ORF">CRI93_13510</name>
</gene>
<feature type="transmembrane region" description="Helical" evidence="15">
    <location>
        <begin position="649"/>
        <end position="668"/>
    </location>
</feature>
<dbReference type="Pfam" id="PF00122">
    <property type="entry name" value="E1-E2_ATPase"/>
    <property type="match status" value="1"/>
</dbReference>
<keyword evidence="5" id="KW-0597">Phosphoprotein</keyword>
<dbReference type="InterPro" id="IPR023298">
    <property type="entry name" value="ATPase_P-typ_TM_dom_sf"/>
</dbReference>
<evidence type="ECO:0000256" key="14">
    <source>
        <dbReference type="ARBA" id="ARBA00023136"/>
    </source>
</evidence>
<evidence type="ECO:0000256" key="3">
    <source>
        <dbReference type="ARBA" id="ARBA00022448"/>
    </source>
</evidence>
<keyword evidence="7 15" id="KW-0479">Metal-binding</keyword>
<evidence type="ECO:0000256" key="1">
    <source>
        <dbReference type="ARBA" id="ARBA00004651"/>
    </source>
</evidence>
<name>A0A2H3NIG5_9BACT</name>
<keyword evidence="6 15" id="KW-0812">Transmembrane</keyword>
<dbReference type="InterPro" id="IPR027256">
    <property type="entry name" value="P-typ_ATPase_IB"/>
</dbReference>
<comment type="subcellular location">
    <subcellularLocation>
        <location evidence="1">Cell membrane</location>
        <topology evidence="1">Multi-pass membrane protein</topology>
    </subcellularLocation>
</comment>
<dbReference type="InterPro" id="IPR001757">
    <property type="entry name" value="P_typ_ATPase"/>
</dbReference>
<organism evidence="18 19">
    <name type="scientific">Longimonas halophila</name>
    <dbReference type="NCBI Taxonomy" id="1469170"/>
    <lineage>
        <taxon>Bacteria</taxon>
        <taxon>Pseudomonadati</taxon>
        <taxon>Rhodothermota</taxon>
        <taxon>Rhodothermia</taxon>
        <taxon>Rhodothermales</taxon>
        <taxon>Salisaetaceae</taxon>
        <taxon>Longimonas</taxon>
    </lineage>
</organism>
<dbReference type="RefSeq" id="WP_098063174.1">
    <property type="nucleotide sequence ID" value="NZ_PDEP01000015.1"/>
</dbReference>
<keyword evidence="13" id="KW-0406">Ion transport</keyword>
<feature type="transmembrane region" description="Helical" evidence="15">
    <location>
        <begin position="313"/>
        <end position="337"/>
    </location>
</feature>
<dbReference type="InterPro" id="IPR059000">
    <property type="entry name" value="ATPase_P-type_domA"/>
</dbReference>
<evidence type="ECO:0000256" key="7">
    <source>
        <dbReference type="ARBA" id="ARBA00022723"/>
    </source>
</evidence>
<feature type="domain" description="P-type ATPase A" evidence="17">
    <location>
        <begin position="161"/>
        <end position="263"/>
    </location>
</feature>
<evidence type="ECO:0000256" key="16">
    <source>
        <dbReference type="SAM" id="MobiDB-lite"/>
    </source>
</evidence>
<dbReference type="PRINTS" id="PR00943">
    <property type="entry name" value="CUATPASE"/>
</dbReference>
<evidence type="ECO:0000256" key="9">
    <source>
        <dbReference type="ARBA" id="ARBA00022840"/>
    </source>
</evidence>
<keyword evidence="14 15" id="KW-0472">Membrane</keyword>
<reference evidence="18 19" key="1">
    <citation type="submission" date="2017-10" db="EMBL/GenBank/DDBJ databases">
        <title>Draft genome of Longimonas halophila.</title>
        <authorList>
            <person name="Goh K.M."/>
            <person name="Shamsir M.S."/>
            <person name="Lim S.W."/>
        </authorList>
    </citation>
    <scope>NUCLEOTIDE SEQUENCE [LARGE SCALE GENOMIC DNA]</scope>
    <source>
        <strain evidence="18 19">KCTC 42399</strain>
    </source>
</reference>
<dbReference type="GO" id="GO:0005507">
    <property type="term" value="F:copper ion binding"/>
    <property type="evidence" value="ECO:0007669"/>
    <property type="project" value="TreeGrafter"/>
</dbReference>
<dbReference type="NCBIfam" id="TIGR01511">
    <property type="entry name" value="ATPase-IB1_Cu"/>
    <property type="match status" value="1"/>
</dbReference>
<dbReference type="PROSITE" id="PS00154">
    <property type="entry name" value="ATPASE_E1_E2"/>
    <property type="match status" value="1"/>
</dbReference>
<evidence type="ECO:0000256" key="5">
    <source>
        <dbReference type="ARBA" id="ARBA00022553"/>
    </source>
</evidence>
<dbReference type="Gene3D" id="3.40.1110.10">
    <property type="entry name" value="Calcium-transporting ATPase, cytoplasmic domain N"/>
    <property type="match status" value="1"/>
</dbReference>
<feature type="transmembrane region" description="Helical" evidence="15">
    <location>
        <begin position="98"/>
        <end position="120"/>
    </location>
</feature>
<dbReference type="InterPro" id="IPR018303">
    <property type="entry name" value="ATPase_P-typ_P_site"/>
</dbReference>
<dbReference type="GO" id="GO:0016887">
    <property type="term" value="F:ATP hydrolysis activity"/>
    <property type="evidence" value="ECO:0007669"/>
    <property type="project" value="InterPro"/>
</dbReference>
<evidence type="ECO:0000256" key="4">
    <source>
        <dbReference type="ARBA" id="ARBA00022475"/>
    </source>
</evidence>
<dbReference type="PANTHER" id="PTHR43520">
    <property type="entry name" value="ATP7, ISOFORM B"/>
    <property type="match status" value="1"/>
</dbReference>
<dbReference type="PRINTS" id="PR00119">
    <property type="entry name" value="CATATPASE"/>
</dbReference>
<keyword evidence="11" id="KW-1278">Translocase</keyword>
<protein>
    <submittedName>
        <fullName evidence="18">Copper-translocating P-type ATPase</fullName>
    </submittedName>
</protein>
<evidence type="ECO:0000256" key="15">
    <source>
        <dbReference type="RuleBase" id="RU362081"/>
    </source>
</evidence>
<dbReference type="NCBIfam" id="TIGR01494">
    <property type="entry name" value="ATPase_P-type"/>
    <property type="match status" value="1"/>
</dbReference>
<evidence type="ECO:0000256" key="11">
    <source>
        <dbReference type="ARBA" id="ARBA00022967"/>
    </source>
</evidence>
<sequence length="679" mass="73165">MNDQVRHNHANSDNHQEHAHSDHDHHSPEAFRNRFWLSLVLMLPILYLSAELQDWLGFETVSFPGDAWVAPVLGTVLFFYGGWPFLQGFVREIRERQPGMMTLIALAITVAYGYSLAVTAGFPGSALYWELATLIVIMLLGHWVEMASVQGAGKALEHLAELVPNTARRLTGNGETEEVPVHELSEGDRILVRPGDQIPADGDVVDGTSSVNEAFLTGESKPVPKEKGDEVVAGGVNGEGALTVEVKRTGGDTTLSQVQRLVEEAQASRSRFQNLADRAAFWLTLIAVGAGTVTFATWWAIGYELNFAIVRTVTVLVMACPHALGLAIPLVIVNATAMSAQNGILVRNREAFERARAIDVVCFDKTGTLTKGEHVVQSVHTNGLGEGEALKLAAALENRSEHHLAEAIVTAARERNLDVPAVDDFEVTAGKGVTGRVQDRTYRIGQLEWREAFDIDFPDALQSSYDAANERGESVVALMDEHEVLALIALADQVRPSAKAAVDALREMGVESVMITGDAEAVAQTVAAELGIKQYHARVLPGDKSDIVQGLQEKGQQVAFVGDGINDAPALAQANLGIAIGAGTNVAIESADLVLIEDDPQDVTRVLRLSGLTYRKMIQNLFWATGYNAIALPLAAGVAFPLGILLSPAVGAVLMSASTVIVAINAMLMRRYDLKFRVT</sequence>
<evidence type="ECO:0000256" key="2">
    <source>
        <dbReference type="ARBA" id="ARBA00006024"/>
    </source>
</evidence>
<dbReference type="OrthoDB" id="1521937at2"/>
<keyword evidence="4 15" id="KW-1003">Cell membrane</keyword>
<keyword evidence="8 15" id="KW-0547">Nucleotide-binding</keyword>
<feature type="transmembrane region" description="Helical" evidence="15">
    <location>
        <begin position="35"/>
        <end position="56"/>
    </location>
</feature>
<dbReference type="PANTHER" id="PTHR43520:SF5">
    <property type="entry name" value="CATION-TRANSPORTING P-TYPE ATPASE-RELATED"/>
    <property type="match status" value="1"/>
</dbReference>
<dbReference type="FunFam" id="2.70.150.10:FF:000002">
    <property type="entry name" value="Copper-transporting ATPase 1, putative"/>
    <property type="match status" value="1"/>
</dbReference>
<dbReference type="GO" id="GO:0005886">
    <property type="term" value="C:plasma membrane"/>
    <property type="evidence" value="ECO:0007669"/>
    <property type="project" value="UniProtKB-SubCell"/>
</dbReference>
<dbReference type="InterPro" id="IPR023299">
    <property type="entry name" value="ATPase_P-typ_cyto_dom_N"/>
</dbReference>
<comment type="caution">
    <text evidence="18">The sequence shown here is derived from an EMBL/GenBank/DDBJ whole genome shotgun (WGS) entry which is preliminary data.</text>
</comment>
<keyword evidence="10" id="KW-0460">Magnesium</keyword>
<evidence type="ECO:0000256" key="13">
    <source>
        <dbReference type="ARBA" id="ARBA00023065"/>
    </source>
</evidence>
<evidence type="ECO:0000259" key="17">
    <source>
        <dbReference type="Pfam" id="PF00122"/>
    </source>
</evidence>
<dbReference type="GO" id="GO:0043682">
    <property type="term" value="F:P-type divalent copper transporter activity"/>
    <property type="evidence" value="ECO:0007669"/>
    <property type="project" value="TreeGrafter"/>
</dbReference>
<feature type="transmembrane region" description="Helical" evidence="15">
    <location>
        <begin position="126"/>
        <end position="144"/>
    </location>
</feature>
<accession>A0A2H3NIG5</accession>
<dbReference type="SUPFAM" id="SSF81653">
    <property type="entry name" value="Calcium ATPase, transduction domain A"/>
    <property type="match status" value="1"/>
</dbReference>
<dbReference type="InterPro" id="IPR044492">
    <property type="entry name" value="P_typ_ATPase_HD_dom"/>
</dbReference>
<evidence type="ECO:0000313" key="18">
    <source>
        <dbReference type="EMBL" id="PEN05224.1"/>
    </source>
</evidence>
<dbReference type="Pfam" id="PF00702">
    <property type="entry name" value="Hydrolase"/>
    <property type="match status" value="1"/>
</dbReference>
<dbReference type="SUPFAM" id="SSF81665">
    <property type="entry name" value="Calcium ATPase, transmembrane domain M"/>
    <property type="match status" value="1"/>
</dbReference>
<feature type="transmembrane region" description="Helical" evidence="15">
    <location>
        <begin position="621"/>
        <end position="643"/>
    </location>
</feature>
<keyword evidence="19" id="KW-1185">Reference proteome</keyword>
<dbReference type="InterPro" id="IPR008250">
    <property type="entry name" value="ATPase_P-typ_transduc_dom_A_sf"/>
</dbReference>
<keyword evidence="12 15" id="KW-1133">Transmembrane helix</keyword>
<keyword evidence="3" id="KW-0813">Transport</keyword>
<evidence type="ECO:0000256" key="6">
    <source>
        <dbReference type="ARBA" id="ARBA00022692"/>
    </source>
</evidence>
<dbReference type="Proteomes" id="UP000221024">
    <property type="component" value="Unassembled WGS sequence"/>
</dbReference>
<comment type="similarity">
    <text evidence="2 15">Belongs to the cation transport ATPase (P-type) (TC 3.A.3) family. Type IB subfamily.</text>
</comment>
<dbReference type="Gene3D" id="3.40.50.1000">
    <property type="entry name" value="HAD superfamily/HAD-like"/>
    <property type="match status" value="1"/>
</dbReference>
<evidence type="ECO:0000256" key="12">
    <source>
        <dbReference type="ARBA" id="ARBA00022989"/>
    </source>
</evidence>
<feature type="region of interest" description="Disordered" evidence="16">
    <location>
        <begin position="1"/>
        <end position="26"/>
    </location>
</feature>
<dbReference type="InterPro" id="IPR036412">
    <property type="entry name" value="HAD-like_sf"/>
</dbReference>
<keyword evidence="9 15" id="KW-0067">ATP-binding</keyword>
<dbReference type="GO" id="GO:0055070">
    <property type="term" value="P:copper ion homeostasis"/>
    <property type="evidence" value="ECO:0007669"/>
    <property type="project" value="TreeGrafter"/>
</dbReference>
<evidence type="ECO:0000256" key="8">
    <source>
        <dbReference type="ARBA" id="ARBA00022741"/>
    </source>
</evidence>
<dbReference type="GO" id="GO:0005524">
    <property type="term" value="F:ATP binding"/>
    <property type="evidence" value="ECO:0007669"/>
    <property type="project" value="UniProtKB-UniRule"/>
</dbReference>